<evidence type="ECO:0000313" key="6">
    <source>
        <dbReference type="EMBL" id="AIT08814.1"/>
    </source>
</evidence>
<dbReference type="HOGENOM" id="CLU_037385_0_0_6"/>
<dbReference type="PROSITE" id="PS51443">
    <property type="entry name" value="PCS"/>
    <property type="match status" value="1"/>
</dbReference>
<organism evidence="6 7">
    <name type="scientific">Candidatus Francisella endociliophora</name>
    <dbReference type="NCBI Taxonomy" id="653937"/>
    <lineage>
        <taxon>Bacteria</taxon>
        <taxon>Pseudomonadati</taxon>
        <taxon>Pseudomonadota</taxon>
        <taxon>Gammaproteobacteria</taxon>
        <taxon>Thiotrichales</taxon>
        <taxon>Francisellaceae</taxon>
        <taxon>Francisella</taxon>
    </lineage>
</organism>
<protein>
    <recommendedName>
        <fullName evidence="1">glutathione gamma-glutamylcysteinyltransferase</fullName>
        <ecNumber evidence="1">2.3.2.15</ecNumber>
    </recommendedName>
</protein>
<dbReference type="Gene3D" id="3.90.70.30">
    <property type="entry name" value="Phytochelatin synthase, N-terminal domain"/>
    <property type="match status" value="1"/>
</dbReference>
<dbReference type="InterPro" id="IPR038765">
    <property type="entry name" value="Papain-like_cys_pep_sf"/>
</dbReference>
<dbReference type="GO" id="GO:0016756">
    <property type="term" value="F:glutathione gamma-glutamylcysteinyltransferase activity"/>
    <property type="evidence" value="ECO:0007669"/>
    <property type="project" value="UniProtKB-EC"/>
</dbReference>
<dbReference type="InterPro" id="IPR007719">
    <property type="entry name" value="PCS_N"/>
</dbReference>
<dbReference type="PANTHER" id="PTHR33447">
    <property type="entry name" value="GLUTATHIONE GAMMA-GLUTAMYLCYSTEINYLTRANSFERASE"/>
    <property type="match status" value="1"/>
</dbReference>
<keyword evidence="7" id="KW-1185">Reference proteome</keyword>
<evidence type="ECO:0000259" key="5">
    <source>
        <dbReference type="PROSITE" id="PS51443"/>
    </source>
</evidence>
<proteinExistence type="predicted"/>
<evidence type="ECO:0000256" key="3">
    <source>
        <dbReference type="ARBA" id="ARBA00022679"/>
    </source>
</evidence>
<dbReference type="eggNOG" id="ENOG502ZC33">
    <property type="taxonomic scope" value="Bacteria"/>
</dbReference>
<evidence type="ECO:0000256" key="4">
    <source>
        <dbReference type="ARBA" id="ARBA00022723"/>
    </source>
</evidence>
<feature type="domain" description="Peptidase C83" evidence="5">
    <location>
        <begin position="14"/>
        <end position="247"/>
    </location>
</feature>
<keyword evidence="2" id="KW-0104">Cadmium</keyword>
<dbReference type="KEGG" id="frf:LO80_01690"/>
<dbReference type="PANTHER" id="PTHR33447:SF20">
    <property type="entry name" value="GLUTATHIONE GAMMA-GLUTAMYLCYSTEINYLTRANSFERASE"/>
    <property type="match status" value="1"/>
</dbReference>
<dbReference type="EC" id="2.3.2.15" evidence="1"/>
<evidence type="ECO:0000256" key="1">
    <source>
        <dbReference type="ARBA" id="ARBA00012468"/>
    </source>
</evidence>
<reference evidence="6 7" key="1">
    <citation type="submission" date="2014-10" db="EMBL/GenBank/DDBJ databases">
        <title>Whole genome sequence of Francisella endociliophora strain FSC1006, isolated from a laboratory culture of the marine ciliate Euplotes raikovi.</title>
        <authorList>
            <person name="Granberg M."/>
            <person name="Backman S."/>
            <person name="Lundmark E."/>
            <person name="Nilsson E."/>
            <person name="Karlsson E."/>
            <person name="Thelaus J."/>
            <person name="Ohrman C."/>
            <person name="Larkeryd A."/>
            <person name="Stenberg P."/>
        </authorList>
    </citation>
    <scope>NUCLEOTIDE SEQUENCE [LARGE SCALE GENOMIC DNA]</scope>
    <source>
        <strain evidence="6 7">FSC1006</strain>
    </source>
</reference>
<gene>
    <name evidence="6" type="ORF">LO80_01690</name>
</gene>
<dbReference type="STRING" id="1547445.LO80_01690"/>
<dbReference type="SUPFAM" id="SSF54001">
    <property type="entry name" value="Cysteine proteinases"/>
    <property type="match status" value="1"/>
</dbReference>
<dbReference type="RefSeq" id="WP_040007977.1">
    <property type="nucleotide sequence ID" value="NZ_CP009574.1"/>
</dbReference>
<keyword evidence="3" id="KW-0808">Transferase</keyword>
<dbReference type="InterPro" id="IPR038156">
    <property type="entry name" value="PCS_N_sf"/>
</dbReference>
<dbReference type="GO" id="GO:0010038">
    <property type="term" value="P:response to metal ion"/>
    <property type="evidence" value="ECO:0007669"/>
    <property type="project" value="InterPro"/>
</dbReference>
<dbReference type="EMBL" id="CP009574">
    <property type="protein sequence ID" value="AIT08814.1"/>
    <property type="molecule type" value="Genomic_DNA"/>
</dbReference>
<evidence type="ECO:0000256" key="2">
    <source>
        <dbReference type="ARBA" id="ARBA00022539"/>
    </source>
</evidence>
<keyword evidence="4" id="KW-0479">Metal-binding</keyword>
<dbReference type="GO" id="GO:0046872">
    <property type="term" value="F:metal ion binding"/>
    <property type="evidence" value="ECO:0007669"/>
    <property type="project" value="UniProtKB-KW"/>
</dbReference>
<dbReference type="GO" id="GO:0046938">
    <property type="term" value="P:phytochelatin biosynthetic process"/>
    <property type="evidence" value="ECO:0007669"/>
    <property type="project" value="InterPro"/>
</dbReference>
<dbReference type="AlphaFoldDB" id="A0A097EML4"/>
<dbReference type="OrthoDB" id="8560621at2"/>
<evidence type="ECO:0000313" key="7">
    <source>
        <dbReference type="Proteomes" id="UP000029672"/>
    </source>
</evidence>
<dbReference type="InterPro" id="IPR040409">
    <property type="entry name" value="PCS-like"/>
</dbReference>
<sequence length="249" mass="27993">MKKIAFLVSILGILISTNIYAKQLVLPNNVVAFSSLEGKNLLKTAPEEYSQQYWKLSEYFTTEYGTSFCGPASDVMVLNALGIEPTMSPDHQPYTIFDQTNIFYNKKLIKAGINPNRIYAHGLPIDETAQIINDQNTIGAKAIAKVYHANQFKNEEQFKNNLLNNMKNGKYIIINYSRSDMGAQGGGHFSPLAAYNSKADMWLLLDVARYKYEPSWIKTSDLFKAIQGKDSESNLPRGIIIVSKVNVNY</sequence>
<name>A0A097EML4_9GAMM</name>
<dbReference type="Proteomes" id="UP000029672">
    <property type="component" value="Chromosome"/>
</dbReference>
<accession>A0A097EML4</accession>
<dbReference type="Pfam" id="PF05023">
    <property type="entry name" value="Phytochelatin"/>
    <property type="match status" value="1"/>
</dbReference>